<evidence type="ECO:0000313" key="2">
    <source>
        <dbReference type="EnsemblPlants" id="Zm00001eb032400_P001"/>
    </source>
</evidence>
<organism evidence="1">
    <name type="scientific">Zea mays</name>
    <name type="common">Maize</name>
    <dbReference type="NCBI Taxonomy" id="4577"/>
    <lineage>
        <taxon>Eukaryota</taxon>
        <taxon>Viridiplantae</taxon>
        <taxon>Streptophyta</taxon>
        <taxon>Embryophyta</taxon>
        <taxon>Tracheophyta</taxon>
        <taxon>Spermatophyta</taxon>
        <taxon>Magnoliopsida</taxon>
        <taxon>Liliopsida</taxon>
        <taxon>Poales</taxon>
        <taxon>Poaceae</taxon>
        <taxon>PACMAD clade</taxon>
        <taxon>Panicoideae</taxon>
        <taxon>Andropogonodae</taxon>
        <taxon>Andropogoneae</taxon>
        <taxon>Tripsacinae</taxon>
        <taxon>Zea</taxon>
    </lineage>
</organism>
<dbReference type="EMBL" id="CM007647">
    <property type="protein sequence ID" value="ONM02246.1"/>
    <property type="molecule type" value="Genomic_DNA"/>
</dbReference>
<sequence>MNLALCISKYMLSETLDYWRKAKHHVVIFTCRIECISSNMRMKNVLPLPEYFNLVDTETTLKMIERSR</sequence>
<protein>
    <submittedName>
        <fullName evidence="1 2">Uncharacterized protein</fullName>
    </submittedName>
</protein>
<reference evidence="2" key="2">
    <citation type="submission" date="2019-07" db="EMBL/GenBank/DDBJ databases">
        <authorList>
            <person name="Seetharam A."/>
            <person name="Woodhouse M."/>
            <person name="Cannon E."/>
        </authorList>
    </citation>
    <scope>NUCLEOTIDE SEQUENCE [LARGE SCALE GENOMIC DNA]</scope>
    <source>
        <strain evidence="2">cv. B73</strain>
    </source>
</reference>
<dbReference type="Proteomes" id="UP000007305">
    <property type="component" value="Chromosome 1"/>
</dbReference>
<evidence type="ECO:0000313" key="3">
    <source>
        <dbReference type="Proteomes" id="UP000007305"/>
    </source>
</evidence>
<evidence type="ECO:0000313" key="1">
    <source>
        <dbReference type="EMBL" id="ONM02246.1"/>
    </source>
</evidence>
<reference evidence="1 3" key="1">
    <citation type="submission" date="2015-12" db="EMBL/GenBank/DDBJ databases">
        <title>Update maize B73 reference genome by single molecule sequencing technologies.</title>
        <authorList>
            <consortium name="Maize Genome Sequencing Project"/>
            <person name="Ware D."/>
        </authorList>
    </citation>
    <scope>NUCLEOTIDE SEQUENCE [LARGE SCALE GENOMIC DNA]</scope>
    <source>
        <strain evidence="3">cv. B73</strain>
        <tissue evidence="1">Seedling</tissue>
    </source>
</reference>
<dbReference type="EnsemblPlants" id="Zm00001eb032400_T001">
    <property type="protein sequence ID" value="Zm00001eb032400_P001"/>
    <property type="gene ID" value="Zm00001eb032400"/>
</dbReference>
<gene>
    <name evidence="1" type="ORF">ZEAMMB73_Zm00001d031138</name>
</gene>
<reference evidence="2" key="3">
    <citation type="submission" date="2021-05" db="UniProtKB">
        <authorList>
            <consortium name="EnsemblPlants"/>
        </authorList>
    </citation>
    <scope>IDENTIFICATION</scope>
    <source>
        <strain evidence="2">cv. B73</strain>
    </source>
</reference>
<accession>A0A1D6KGP4</accession>
<dbReference type="Gramene" id="Zm00001eb032400_T001">
    <property type="protein sequence ID" value="Zm00001eb032400_P001"/>
    <property type="gene ID" value="Zm00001eb032400"/>
</dbReference>
<keyword evidence="3" id="KW-1185">Reference proteome</keyword>
<name>A0A1D6KGP4_MAIZE</name>
<dbReference type="AlphaFoldDB" id="A0A1D6KGP4"/>
<proteinExistence type="predicted"/>
<dbReference type="PaxDb" id="4577-GRMZM5G860569_P01"/>